<organism evidence="1 2">
    <name type="scientific">Desulfuromonas versatilis</name>
    <dbReference type="NCBI Taxonomy" id="2802975"/>
    <lineage>
        <taxon>Bacteria</taxon>
        <taxon>Pseudomonadati</taxon>
        <taxon>Thermodesulfobacteriota</taxon>
        <taxon>Desulfuromonadia</taxon>
        <taxon>Desulfuromonadales</taxon>
        <taxon>Desulfuromonadaceae</taxon>
        <taxon>Desulfuromonas</taxon>
    </lineage>
</organism>
<sequence>MIEALVQWLHKTGLKIDHSKSSCRACGKCCETFGGHLHASRADLERWRQAGRPDLLEMTNRLGWIWVDPKTKRRLERCPFLIATGPDTQGCAIHQIKPDICAAYPTLAHNRRCMRGVYFPKFALAWALAPLLEALEPFGPGGAAGADYWLPLL</sequence>
<evidence type="ECO:0000313" key="1">
    <source>
        <dbReference type="EMBL" id="BCR06762.1"/>
    </source>
</evidence>
<reference evidence="1 2" key="1">
    <citation type="journal article" date="2016" name="C (Basel)">
        <title>Selective Growth of and Electricity Production by Marine Exoelectrogenic Bacteria in Self-Aggregated Hydrogel of Microbially Reduced Graphene Oxide.</title>
        <authorList>
            <person name="Yoshida N."/>
            <person name="Goto Y."/>
            <person name="Miyata Y."/>
        </authorList>
    </citation>
    <scope>NUCLEOTIDE SEQUENCE [LARGE SCALE GENOMIC DNA]</scope>
    <source>
        <strain evidence="1 2">NIT-T3</strain>
    </source>
</reference>
<reference evidence="1 2" key="2">
    <citation type="journal article" date="2021" name="Int. J. Syst. Evol. Microbiol.">
        <title>Isolation and Polyphasic Characterization of Desulfuromonas versatilis sp. Nov., an Electrogenic Bacteria Capable of Versatile Metabolism Isolated from a Graphene Oxide-Reducing Enrichment Culture.</title>
        <authorList>
            <person name="Xie L."/>
            <person name="Yoshida N."/>
            <person name="Ishii S."/>
            <person name="Meng L."/>
        </authorList>
    </citation>
    <scope>NUCLEOTIDE SEQUENCE [LARGE SCALE GENOMIC DNA]</scope>
    <source>
        <strain evidence="1 2">NIT-T3</strain>
    </source>
</reference>
<dbReference type="Proteomes" id="UP001319827">
    <property type="component" value="Chromosome"/>
</dbReference>
<proteinExistence type="predicted"/>
<protein>
    <recommendedName>
        <fullName evidence="3">YkgJ family cysteine cluster protein</fullName>
    </recommendedName>
</protein>
<dbReference type="Pfam" id="PF03692">
    <property type="entry name" value="CxxCxxCC"/>
    <property type="match status" value="1"/>
</dbReference>
<evidence type="ECO:0000313" key="2">
    <source>
        <dbReference type="Proteomes" id="UP001319827"/>
    </source>
</evidence>
<name>A0ABM8HXL1_9BACT</name>
<evidence type="ECO:0008006" key="3">
    <source>
        <dbReference type="Google" id="ProtNLM"/>
    </source>
</evidence>
<dbReference type="InterPro" id="IPR005358">
    <property type="entry name" value="Puta_zinc/iron-chelating_dom"/>
</dbReference>
<keyword evidence="2" id="KW-1185">Reference proteome</keyword>
<accession>A0ABM8HXL1</accession>
<gene>
    <name evidence="1" type="ORF">DESUT3_38310</name>
</gene>
<dbReference type="RefSeq" id="WP_221250144.1">
    <property type="nucleotide sequence ID" value="NZ_AP024355.1"/>
</dbReference>
<dbReference type="EMBL" id="AP024355">
    <property type="protein sequence ID" value="BCR06762.1"/>
    <property type="molecule type" value="Genomic_DNA"/>
</dbReference>